<accession>A0A846U211</accession>
<organism evidence="1 2">
    <name type="scientific">Kocuria subflava</name>
    <dbReference type="NCBI Taxonomy" id="1736139"/>
    <lineage>
        <taxon>Bacteria</taxon>
        <taxon>Bacillati</taxon>
        <taxon>Actinomycetota</taxon>
        <taxon>Actinomycetes</taxon>
        <taxon>Micrococcales</taxon>
        <taxon>Micrococcaceae</taxon>
        <taxon>Kocuria</taxon>
    </lineage>
</organism>
<protein>
    <recommendedName>
        <fullName evidence="3">Phenylacetate--CoA ligase</fullName>
    </recommendedName>
</protein>
<comment type="caution">
    <text evidence="1">The sequence shown here is derived from an EMBL/GenBank/DDBJ whole genome shotgun (WGS) entry which is preliminary data.</text>
</comment>
<evidence type="ECO:0000313" key="2">
    <source>
        <dbReference type="Proteomes" id="UP000521379"/>
    </source>
</evidence>
<sequence length="139" mass="15374">MIPLGNADLWEAANEFAAAQKLQWSGEMSAEALDAWQATNLQQTIEYCQDKSPFYQRHLAGLKATSPIDALPFTVKDDLRQHLDDVASLSLDHAWVYYETTGTTGVSTPCPRTAEDSIRTGVALCEGYRDLLNGHGERD</sequence>
<dbReference type="Proteomes" id="UP000521379">
    <property type="component" value="Unassembled WGS sequence"/>
</dbReference>
<dbReference type="Gene3D" id="3.40.50.12780">
    <property type="entry name" value="N-terminal domain of ligase-like"/>
    <property type="match status" value="1"/>
</dbReference>
<name>A0A846U211_9MICC</name>
<dbReference type="EMBL" id="JAAVUN010000028">
    <property type="protein sequence ID" value="NKE10495.1"/>
    <property type="molecule type" value="Genomic_DNA"/>
</dbReference>
<evidence type="ECO:0000313" key="1">
    <source>
        <dbReference type="EMBL" id="NKE10495.1"/>
    </source>
</evidence>
<proteinExistence type="predicted"/>
<keyword evidence="2" id="KW-1185">Reference proteome</keyword>
<gene>
    <name evidence="1" type="ORF">GTW58_11260</name>
</gene>
<reference evidence="1 2" key="1">
    <citation type="submission" date="2020-02" db="EMBL/GenBank/DDBJ databases">
        <authorList>
            <person name="Sun Q."/>
        </authorList>
    </citation>
    <scope>NUCLEOTIDE SEQUENCE [LARGE SCALE GENOMIC DNA]</scope>
    <source>
        <strain evidence="1 2">YIM 13062</strain>
    </source>
</reference>
<dbReference type="InterPro" id="IPR042099">
    <property type="entry name" value="ANL_N_sf"/>
</dbReference>
<evidence type="ECO:0008006" key="3">
    <source>
        <dbReference type="Google" id="ProtNLM"/>
    </source>
</evidence>
<dbReference type="RefSeq" id="WP_119933568.1">
    <property type="nucleotide sequence ID" value="NZ_JAAVUN010000028.1"/>
</dbReference>
<dbReference type="AlphaFoldDB" id="A0A846U211"/>